<accession>A0A8J4V420</accession>
<protein>
    <recommendedName>
        <fullName evidence="2">phospholipase D</fullName>
        <ecNumber evidence="2">3.1.4.4</ecNumber>
    </recommendedName>
</protein>
<evidence type="ECO:0000256" key="6">
    <source>
        <dbReference type="ARBA" id="ARBA00022963"/>
    </source>
</evidence>
<dbReference type="SMART" id="SM00155">
    <property type="entry name" value="PLDc"/>
    <property type="match status" value="2"/>
</dbReference>
<dbReference type="InterPro" id="IPR001736">
    <property type="entry name" value="PLipase_D/transphosphatidylase"/>
</dbReference>
<keyword evidence="7" id="KW-0443">Lipid metabolism</keyword>
<evidence type="ECO:0000256" key="4">
    <source>
        <dbReference type="ARBA" id="ARBA00022801"/>
    </source>
</evidence>
<reference evidence="12" key="1">
    <citation type="submission" date="2020-01" db="EMBL/GenBank/DDBJ databases">
        <title>Development of genomics and gene disruption for Polysphondylium violaceum indicates a role for the polyketide synthase stlB in stalk morphogenesis.</title>
        <authorList>
            <person name="Narita B."/>
            <person name="Kawabe Y."/>
            <person name="Kin K."/>
            <person name="Saito T."/>
            <person name="Gibbs R."/>
            <person name="Kuspa A."/>
            <person name="Muzny D."/>
            <person name="Queller D."/>
            <person name="Richards S."/>
            <person name="Strassman J."/>
            <person name="Sucgang R."/>
            <person name="Worley K."/>
            <person name="Schaap P."/>
        </authorList>
    </citation>
    <scope>NUCLEOTIDE SEQUENCE</scope>
    <source>
        <strain evidence="12">QSvi11</strain>
    </source>
</reference>
<dbReference type="Gene3D" id="1.10.238.10">
    <property type="entry name" value="EF-hand"/>
    <property type="match status" value="1"/>
</dbReference>
<feature type="compositionally biased region" description="Polar residues" evidence="8">
    <location>
        <begin position="20"/>
        <end position="30"/>
    </location>
</feature>
<evidence type="ECO:0000256" key="3">
    <source>
        <dbReference type="ARBA" id="ARBA00022737"/>
    </source>
</evidence>
<evidence type="ECO:0000259" key="11">
    <source>
        <dbReference type="PROSITE" id="PS50222"/>
    </source>
</evidence>
<name>A0A8J4V420_9MYCE</name>
<dbReference type="InterPro" id="IPR018247">
    <property type="entry name" value="EF_Hand_1_Ca_BS"/>
</dbReference>
<dbReference type="Proteomes" id="UP000695562">
    <property type="component" value="Unassembled WGS sequence"/>
</dbReference>
<dbReference type="PROSITE" id="PS50035">
    <property type="entry name" value="PLD"/>
    <property type="match status" value="2"/>
</dbReference>
<evidence type="ECO:0000313" key="12">
    <source>
        <dbReference type="EMBL" id="KAF2070349.1"/>
    </source>
</evidence>
<dbReference type="CDD" id="cd09141">
    <property type="entry name" value="PLDc_vPLD1_2_yPLD_like_2"/>
    <property type="match status" value="1"/>
</dbReference>
<evidence type="ECO:0000256" key="8">
    <source>
        <dbReference type="SAM" id="MobiDB-lite"/>
    </source>
</evidence>
<dbReference type="EC" id="3.1.4.4" evidence="2"/>
<dbReference type="SUPFAM" id="SSF56024">
    <property type="entry name" value="Phospholipase D/nuclease"/>
    <property type="match status" value="2"/>
</dbReference>
<evidence type="ECO:0000259" key="9">
    <source>
        <dbReference type="PROSITE" id="PS50003"/>
    </source>
</evidence>
<dbReference type="Gene3D" id="2.30.29.30">
    <property type="entry name" value="Pleckstrin-homology domain (PH domain)/Phosphotyrosine-binding domain (PTB)"/>
    <property type="match status" value="1"/>
</dbReference>
<comment type="caution">
    <text evidence="12">The sequence shown here is derived from an EMBL/GenBank/DDBJ whole genome shotgun (WGS) entry which is preliminary data.</text>
</comment>
<evidence type="ECO:0000256" key="2">
    <source>
        <dbReference type="ARBA" id="ARBA00012027"/>
    </source>
</evidence>
<feature type="domain" description="PH" evidence="9">
    <location>
        <begin position="402"/>
        <end position="518"/>
    </location>
</feature>
<dbReference type="Gene3D" id="3.30.870.10">
    <property type="entry name" value="Endonuclease Chain A"/>
    <property type="match status" value="2"/>
</dbReference>
<dbReference type="SMART" id="SM00233">
    <property type="entry name" value="PH"/>
    <property type="match status" value="1"/>
</dbReference>
<feature type="domain" description="EF-hand" evidence="11">
    <location>
        <begin position="251"/>
        <end position="286"/>
    </location>
</feature>
<feature type="compositionally biased region" description="Low complexity" evidence="8">
    <location>
        <begin position="881"/>
        <end position="896"/>
    </location>
</feature>
<feature type="region of interest" description="Disordered" evidence="8">
    <location>
        <begin position="828"/>
        <end position="896"/>
    </location>
</feature>
<proteinExistence type="predicted"/>
<comment type="catalytic activity">
    <reaction evidence="1">
        <text>a 1,2-diacyl-sn-glycero-3-phosphocholine + H2O = a 1,2-diacyl-sn-glycero-3-phosphate + choline + H(+)</text>
        <dbReference type="Rhea" id="RHEA:14445"/>
        <dbReference type="ChEBI" id="CHEBI:15354"/>
        <dbReference type="ChEBI" id="CHEBI:15377"/>
        <dbReference type="ChEBI" id="CHEBI:15378"/>
        <dbReference type="ChEBI" id="CHEBI:57643"/>
        <dbReference type="ChEBI" id="CHEBI:58608"/>
        <dbReference type="EC" id="3.1.4.4"/>
    </reaction>
</comment>
<evidence type="ECO:0000256" key="7">
    <source>
        <dbReference type="ARBA" id="ARBA00023098"/>
    </source>
</evidence>
<feature type="compositionally biased region" description="Low complexity" evidence="8">
    <location>
        <begin position="53"/>
        <end position="62"/>
    </location>
</feature>
<dbReference type="Pfam" id="PF00614">
    <property type="entry name" value="PLDc"/>
    <property type="match status" value="1"/>
</dbReference>
<dbReference type="InterPro" id="IPR011993">
    <property type="entry name" value="PH-like_dom_sf"/>
</dbReference>
<dbReference type="GO" id="GO:0005509">
    <property type="term" value="F:calcium ion binding"/>
    <property type="evidence" value="ECO:0007669"/>
    <property type="project" value="InterPro"/>
</dbReference>
<keyword evidence="3" id="KW-0677">Repeat</keyword>
<evidence type="ECO:0000256" key="1">
    <source>
        <dbReference type="ARBA" id="ARBA00000798"/>
    </source>
</evidence>
<sequence length="1254" mass="144902">MNLNSGGGSIGEGNPMRVSQEFTPNSTSPLADQLPNDIKEKQEIQNQEKQEQQIENNINNNNTTDTVEKQDPKETPVIEENMDYKEDSSENNGNDQDLGEKQDHRHHHHILHRHNDHHKEQQQQQQQQPKELNSPISMPLDVLNKPGNTEASSGFDFLLLQTLMIQQGNQLATNEDLRKHMEEKQAQAKEYLENFKLNDEFTQEMEDRLCNETYFDKDELHLLYRDFRRFSNSSLYMSKEQFIKNFTPFSSSSELTVSLMNAIDRNGDQKIAFPEFVGALSIMCRGNKPEKLRFTFEICDFNGDALISRNEAFQVISTISNIFVKFGFPKERFGDPEEAVDSVFSGGIADDGQYIHHKQELSLNEFIKRGELDPDLANCFGMFDYFYVKFLLPWDWMFRNREIKLKGELTKIKPKTIFNFNISHKRLLSLKDGFLIVYKKHNLLHKDEHKKPSKVLFLPGSTIRVVIGSDERRKKFLSKKYNNYYGFRITKGNYNRFFLMEDRDEALGWVNAIRANSRLGYRYQSFAKIRQNVHAEWYIHGYAYYNQLAIAIRAAKYQVFITGWWVWPYVYLQRDGDKKSFEKSRLDRVLTEKAKEGVKIYILMWNETNLGVQLGSGHAKRWFQSCHPNIHVIRHPKRYPLSWSHHQKCAVIDQEVAFVGGIDICGMRYEPLHFKLTDDDGKIFVGRDYGNLTTTVIRTGDPNKDQIDRREVPRMPWHDVHVRLVGAAARDAGFNFIQRWNHARDSKRSYKFLPLLLPTDFEKKAQKSSKIKNLFADVKRGISHLSYGTERENLVNRPGDNPKVRQLVRLGAVGYNDDEFDNRIAENTLKPNANEYGGSQYNSVDQDDLNDSQDHNENLNNNNDMSIPMTSMDRDIASSSNNNNNPVNKNITNTQNTTQIGTPKIKIENEDDAKKIYHYDKNESDNCTVQIVRSACEWSVGSYVEDSCYKAYISLIGNSQHFVYIQNLFFISSCGAKLPKNRIALAILQRVRRAILNKQKFRVIVLVSISPSGDIVVPSSRMIIGWTNRTIFHGGQSILELLGKEFPDVDLNEYISFNCLRQYEVNKDKIFTEQVYIHSKVMIIDDRVAIVGSCNINDRSMMGSRDSELACVVSDQSRLESTMNGKSFRVSKFAHTLRIGLWKLHLGLQDSQVSGIIDPISDGAFNDHWLKTAKSNTLIYKEVFGEIIPENQTKLSSTKQIRYIPKTQDAVDKLSNIRGVLIEYPREMFKDTNLMNDSVNVFTPEYYVDVSVFT</sequence>
<feature type="compositionally biased region" description="Basic residues" evidence="8">
    <location>
        <begin position="104"/>
        <end position="116"/>
    </location>
</feature>
<feature type="compositionally biased region" description="Basic and acidic residues" evidence="8">
    <location>
        <begin position="66"/>
        <end position="88"/>
    </location>
</feature>
<keyword evidence="5" id="KW-0106">Calcium</keyword>
<dbReference type="SMART" id="SM00054">
    <property type="entry name" value="EFh"/>
    <property type="match status" value="2"/>
</dbReference>
<feature type="region of interest" description="Disordered" evidence="8">
    <location>
        <begin position="1"/>
        <end position="139"/>
    </location>
</feature>
<dbReference type="InterPro" id="IPR025202">
    <property type="entry name" value="PLD-like_dom"/>
</dbReference>
<keyword evidence="6" id="KW-0442">Lipid degradation</keyword>
<dbReference type="SUPFAM" id="SSF50729">
    <property type="entry name" value="PH domain-like"/>
    <property type="match status" value="1"/>
</dbReference>
<dbReference type="InterPro" id="IPR015679">
    <property type="entry name" value="PLipase_D_fam"/>
</dbReference>
<feature type="domain" description="PLD phosphodiesterase" evidence="10">
    <location>
        <begin position="641"/>
        <end position="668"/>
    </location>
</feature>
<dbReference type="SUPFAM" id="SSF47473">
    <property type="entry name" value="EF-hand"/>
    <property type="match status" value="1"/>
</dbReference>
<evidence type="ECO:0000259" key="10">
    <source>
        <dbReference type="PROSITE" id="PS50035"/>
    </source>
</evidence>
<feature type="domain" description="PLD phosphodiesterase" evidence="10">
    <location>
        <begin position="1073"/>
        <end position="1100"/>
    </location>
</feature>
<dbReference type="InterPro" id="IPR011992">
    <property type="entry name" value="EF-hand-dom_pair"/>
</dbReference>
<gene>
    <name evidence="12" type="ORF">CYY_008336</name>
</gene>
<dbReference type="GO" id="GO:0004630">
    <property type="term" value="F:phospholipase D activity"/>
    <property type="evidence" value="ECO:0007669"/>
    <property type="project" value="UniProtKB-EC"/>
</dbReference>
<dbReference type="Pfam" id="PF00169">
    <property type="entry name" value="PH"/>
    <property type="match status" value="1"/>
</dbReference>
<dbReference type="OrthoDB" id="14911at2759"/>
<keyword evidence="4" id="KW-0378">Hydrolase</keyword>
<dbReference type="EMBL" id="AJWJ01000504">
    <property type="protein sequence ID" value="KAF2070349.1"/>
    <property type="molecule type" value="Genomic_DNA"/>
</dbReference>
<dbReference type="PROSITE" id="PS50222">
    <property type="entry name" value="EF_HAND_2"/>
    <property type="match status" value="1"/>
</dbReference>
<dbReference type="Pfam" id="PF13091">
    <property type="entry name" value="PLDc_2"/>
    <property type="match status" value="1"/>
</dbReference>
<feature type="compositionally biased region" description="Gly residues" evidence="8">
    <location>
        <begin position="1"/>
        <end position="11"/>
    </location>
</feature>
<feature type="compositionally biased region" description="Basic and acidic residues" evidence="8">
    <location>
        <begin position="37"/>
        <end position="52"/>
    </location>
</feature>
<keyword evidence="13" id="KW-1185">Reference proteome</keyword>
<dbReference type="GO" id="GO:0009395">
    <property type="term" value="P:phospholipid catabolic process"/>
    <property type="evidence" value="ECO:0007669"/>
    <property type="project" value="TreeGrafter"/>
</dbReference>
<organism evidence="12 13">
    <name type="scientific">Polysphondylium violaceum</name>
    <dbReference type="NCBI Taxonomy" id="133409"/>
    <lineage>
        <taxon>Eukaryota</taxon>
        <taxon>Amoebozoa</taxon>
        <taxon>Evosea</taxon>
        <taxon>Eumycetozoa</taxon>
        <taxon>Dictyostelia</taxon>
        <taxon>Dictyosteliales</taxon>
        <taxon>Dictyosteliaceae</taxon>
        <taxon>Polysphondylium</taxon>
    </lineage>
</organism>
<dbReference type="InterPro" id="IPR002048">
    <property type="entry name" value="EF_hand_dom"/>
</dbReference>
<dbReference type="AlphaFoldDB" id="A0A8J4V420"/>
<evidence type="ECO:0000313" key="13">
    <source>
        <dbReference type="Proteomes" id="UP000695562"/>
    </source>
</evidence>
<evidence type="ECO:0000256" key="5">
    <source>
        <dbReference type="ARBA" id="ARBA00022837"/>
    </source>
</evidence>
<dbReference type="InterPro" id="IPR001849">
    <property type="entry name" value="PH_domain"/>
</dbReference>
<dbReference type="PROSITE" id="PS50003">
    <property type="entry name" value="PH_DOMAIN"/>
    <property type="match status" value="1"/>
</dbReference>
<dbReference type="PANTHER" id="PTHR18896">
    <property type="entry name" value="PHOSPHOLIPASE D"/>
    <property type="match status" value="1"/>
</dbReference>
<dbReference type="PANTHER" id="PTHR18896:SF76">
    <property type="entry name" value="PHOSPHOLIPASE"/>
    <property type="match status" value="1"/>
</dbReference>
<dbReference type="PROSITE" id="PS00018">
    <property type="entry name" value="EF_HAND_1"/>
    <property type="match status" value="1"/>
</dbReference>